<dbReference type="EMBL" id="JACHGK010000003">
    <property type="protein sequence ID" value="MBB6444776.1"/>
    <property type="molecule type" value="Genomic_DNA"/>
</dbReference>
<evidence type="ECO:0008006" key="3">
    <source>
        <dbReference type="Google" id="ProtNLM"/>
    </source>
</evidence>
<comment type="caution">
    <text evidence="1">The sequence shown here is derived from an EMBL/GenBank/DDBJ whole genome shotgun (WGS) entry which is preliminary data.</text>
</comment>
<reference evidence="1 2" key="1">
    <citation type="submission" date="2020-08" db="EMBL/GenBank/DDBJ databases">
        <title>Genomic Encyclopedia of Type Strains, Phase IV (KMG-IV): sequencing the most valuable type-strain genomes for metagenomic binning, comparative biology and taxonomic classification.</title>
        <authorList>
            <person name="Goeker M."/>
        </authorList>
    </citation>
    <scope>NUCLEOTIDE SEQUENCE [LARGE SCALE GENOMIC DNA]</scope>
    <source>
        <strain evidence="1 2">DSM 5391</strain>
    </source>
</reference>
<dbReference type="RefSeq" id="WP_184524158.1">
    <property type="nucleotide sequence ID" value="NZ_JACHGK010000003.1"/>
</dbReference>
<organism evidence="1 2">
    <name type="scientific">Bacillus benzoevorans</name>
    <dbReference type="NCBI Taxonomy" id="1456"/>
    <lineage>
        <taxon>Bacteria</taxon>
        <taxon>Bacillati</taxon>
        <taxon>Bacillota</taxon>
        <taxon>Bacilli</taxon>
        <taxon>Bacillales</taxon>
        <taxon>Bacillaceae</taxon>
        <taxon>Bacillus</taxon>
    </lineage>
</organism>
<accession>A0A7X0LUA7</accession>
<proteinExistence type="predicted"/>
<dbReference type="Proteomes" id="UP000531594">
    <property type="component" value="Unassembled WGS sequence"/>
</dbReference>
<evidence type="ECO:0000313" key="2">
    <source>
        <dbReference type="Proteomes" id="UP000531594"/>
    </source>
</evidence>
<gene>
    <name evidence="1" type="ORF">HNR53_001385</name>
</gene>
<dbReference type="PANTHER" id="PTHR40051">
    <property type="entry name" value="IG HYPOTHETICAL 15966"/>
    <property type="match status" value="1"/>
</dbReference>
<sequence length="111" mass="13107">MIRDRGRMKWVSMMLPEHVKVLREWAEEDSYKVRKELDEQQLELMDGIIAEAMQLGRGVTVTYYRNKHYELFTGWIENWDALTGCLQLTDASGGEHCLQLQDIMDIQWADK</sequence>
<protein>
    <recommendedName>
        <fullName evidence="3">YolD-like family protein</fullName>
    </recommendedName>
</protein>
<keyword evidence="2" id="KW-1185">Reference proteome</keyword>
<dbReference type="PANTHER" id="PTHR40051:SF1">
    <property type="entry name" value="YOLD-LIKE FAMILY PROTEIN"/>
    <property type="match status" value="1"/>
</dbReference>
<name>A0A7X0LUA7_9BACI</name>
<dbReference type="Pfam" id="PF08863">
    <property type="entry name" value="YolD"/>
    <property type="match status" value="1"/>
</dbReference>
<evidence type="ECO:0000313" key="1">
    <source>
        <dbReference type="EMBL" id="MBB6444776.1"/>
    </source>
</evidence>
<dbReference type="InterPro" id="IPR014962">
    <property type="entry name" value="YolD"/>
</dbReference>
<dbReference type="AlphaFoldDB" id="A0A7X0LUA7"/>